<accession>A0ABM1TI83</accession>
<evidence type="ECO:0000256" key="1">
    <source>
        <dbReference type="SAM" id="MobiDB-lite"/>
    </source>
</evidence>
<evidence type="ECO:0000313" key="5">
    <source>
        <dbReference type="RefSeq" id="XP_022255585.1"/>
    </source>
</evidence>
<organism evidence="3 8">
    <name type="scientific">Limulus polyphemus</name>
    <name type="common">Atlantic horseshoe crab</name>
    <dbReference type="NCBI Taxonomy" id="6850"/>
    <lineage>
        <taxon>Eukaryota</taxon>
        <taxon>Metazoa</taxon>
        <taxon>Ecdysozoa</taxon>
        <taxon>Arthropoda</taxon>
        <taxon>Chelicerata</taxon>
        <taxon>Merostomata</taxon>
        <taxon>Xiphosura</taxon>
        <taxon>Limulidae</taxon>
        <taxon>Limulus</taxon>
    </lineage>
</organism>
<dbReference type="RefSeq" id="XP_022255588.1">
    <property type="nucleotide sequence ID" value="XM_022399880.1"/>
</dbReference>
<evidence type="ECO:0000313" key="3">
    <source>
        <dbReference type="Proteomes" id="UP000694941"/>
    </source>
</evidence>
<dbReference type="RefSeq" id="XP_013787319.1">
    <property type="nucleotide sequence ID" value="XM_013931865.2"/>
</dbReference>
<feature type="region of interest" description="Disordered" evidence="1">
    <location>
        <begin position="24"/>
        <end position="55"/>
    </location>
</feature>
<dbReference type="Proteomes" id="UP000694941">
    <property type="component" value="Unplaced"/>
</dbReference>
<evidence type="ECO:0000313" key="6">
    <source>
        <dbReference type="RefSeq" id="XP_022255586.1"/>
    </source>
</evidence>
<feature type="compositionally biased region" description="Acidic residues" evidence="1">
    <location>
        <begin position="46"/>
        <end position="55"/>
    </location>
</feature>
<evidence type="ECO:0000313" key="4">
    <source>
        <dbReference type="RefSeq" id="XP_013787319.1"/>
    </source>
</evidence>
<evidence type="ECO:0000313" key="8">
    <source>
        <dbReference type="RefSeq" id="XP_022255589.1"/>
    </source>
</evidence>
<feature type="compositionally biased region" description="Basic and acidic residues" evidence="1">
    <location>
        <begin position="122"/>
        <end position="137"/>
    </location>
</feature>
<name>A0ABM1TI83_LIMPO</name>
<keyword evidence="3" id="KW-1185">Reference proteome</keyword>
<evidence type="ECO:0000313" key="7">
    <source>
        <dbReference type="RefSeq" id="XP_022255588.1"/>
    </source>
</evidence>
<keyword evidence="2" id="KW-0732">Signal</keyword>
<proteinExistence type="predicted"/>
<protein>
    <submittedName>
        <fullName evidence="4 5">Uncharacterized protein LOC106471273</fullName>
    </submittedName>
</protein>
<gene>
    <name evidence="4 5 6 7 8" type="primary">LOC106471273</name>
</gene>
<feature type="signal peptide" evidence="2">
    <location>
        <begin position="1"/>
        <end position="22"/>
    </location>
</feature>
<sequence>MKTRRGVLVCGVLLALLLQSWSAPVSDEDNEVKSDEKKGQSSEQQSIDDEETVEEKEIEVMEAGILDSIQKFFDSDDPDSGISKISDYVKNFGEALKDVVNRTLSGINGFINGLSTNEGSDDEKKETENGGEIEGSK</sequence>
<dbReference type="GeneID" id="106471273"/>
<dbReference type="RefSeq" id="XP_022255585.1">
    <property type="nucleotide sequence ID" value="XM_022399877.1"/>
</dbReference>
<feature type="chain" id="PRO_5045023260" evidence="2">
    <location>
        <begin position="23"/>
        <end position="137"/>
    </location>
</feature>
<reference evidence="4 5" key="1">
    <citation type="submission" date="2025-05" db="UniProtKB">
        <authorList>
            <consortium name="RefSeq"/>
        </authorList>
    </citation>
    <scope>IDENTIFICATION</scope>
    <source>
        <tissue evidence="4 5">Muscle</tissue>
    </source>
</reference>
<dbReference type="RefSeq" id="XP_022255589.1">
    <property type="nucleotide sequence ID" value="XM_022399881.1"/>
</dbReference>
<feature type="compositionally biased region" description="Basic and acidic residues" evidence="1">
    <location>
        <begin position="31"/>
        <end position="40"/>
    </location>
</feature>
<feature type="region of interest" description="Disordered" evidence="1">
    <location>
        <begin position="111"/>
        <end position="137"/>
    </location>
</feature>
<evidence type="ECO:0000256" key="2">
    <source>
        <dbReference type="SAM" id="SignalP"/>
    </source>
</evidence>
<dbReference type="RefSeq" id="XP_022255586.1">
    <property type="nucleotide sequence ID" value="XM_022399878.1"/>
</dbReference>